<dbReference type="InterPro" id="IPR036942">
    <property type="entry name" value="Beta-barrel_TonB_sf"/>
</dbReference>
<evidence type="ECO:0000256" key="10">
    <source>
        <dbReference type="PROSITE-ProRule" id="PRU01360"/>
    </source>
</evidence>
<reference evidence="15" key="2">
    <citation type="submission" date="2020-09" db="EMBL/GenBank/DDBJ databases">
        <authorList>
            <person name="Sun Q."/>
            <person name="Kim S."/>
        </authorList>
    </citation>
    <scope>NUCLEOTIDE SEQUENCE</scope>
    <source>
        <strain evidence="15">KCTC 12988</strain>
    </source>
</reference>
<protein>
    <submittedName>
        <fullName evidence="15">TonB-dependent receptor</fullName>
    </submittedName>
</protein>
<evidence type="ECO:0000256" key="9">
    <source>
        <dbReference type="ARBA" id="ARBA00023237"/>
    </source>
</evidence>
<organism evidence="15 16">
    <name type="scientific">Roseibacillus persicicus</name>
    <dbReference type="NCBI Taxonomy" id="454148"/>
    <lineage>
        <taxon>Bacteria</taxon>
        <taxon>Pseudomonadati</taxon>
        <taxon>Verrucomicrobiota</taxon>
        <taxon>Verrucomicrobiia</taxon>
        <taxon>Verrucomicrobiales</taxon>
        <taxon>Verrucomicrobiaceae</taxon>
        <taxon>Roseibacillus</taxon>
    </lineage>
</organism>
<feature type="domain" description="TonB-dependent receptor plug" evidence="14">
    <location>
        <begin position="82"/>
        <end position="182"/>
    </location>
</feature>
<dbReference type="InterPro" id="IPR012910">
    <property type="entry name" value="Plug_dom"/>
</dbReference>
<evidence type="ECO:0000259" key="14">
    <source>
        <dbReference type="Pfam" id="PF07715"/>
    </source>
</evidence>
<keyword evidence="8 15" id="KW-0675">Receptor</keyword>
<proteinExistence type="inferred from homology"/>
<keyword evidence="9 10" id="KW-0998">Cell outer membrane</keyword>
<dbReference type="Proteomes" id="UP000644507">
    <property type="component" value="Unassembled WGS sequence"/>
</dbReference>
<dbReference type="InterPro" id="IPR039426">
    <property type="entry name" value="TonB-dep_rcpt-like"/>
</dbReference>
<dbReference type="AlphaFoldDB" id="A0A918WPB6"/>
<dbReference type="GO" id="GO:0015891">
    <property type="term" value="P:siderophore transport"/>
    <property type="evidence" value="ECO:0007669"/>
    <property type="project" value="InterPro"/>
</dbReference>
<dbReference type="GO" id="GO:0009279">
    <property type="term" value="C:cell outer membrane"/>
    <property type="evidence" value="ECO:0007669"/>
    <property type="project" value="UniProtKB-SubCell"/>
</dbReference>
<dbReference type="PANTHER" id="PTHR32552">
    <property type="entry name" value="FERRICHROME IRON RECEPTOR-RELATED"/>
    <property type="match status" value="1"/>
</dbReference>
<dbReference type="Pfam" id="PF00593">
    <property type="entry name" value="TonB_dep_Rec_b-barrel"/>
    <property type="match status" value="1"/>
</dbReference>
<dbReference type="GO" id="GO:0038023">
    <property type="term" value="F:signaling receptor activity"/>
    <property type="evidence" value="ECO:0007669"/>
    <property type="project" value="InterPro"/>
</dbReference>
<dbReference type="InterPro" id="IPR010105">
    <property type="entry name" value="TonB_sidphr_rcpt"/>
</dbReference>
<feature type="domain" description="TonB-dependent receptor-like beta-barrel" evidence="13">
    <location>
        <begin position="294"/>
        <end position="679"/>
    </location>
</feature>
<keyword evidence="6 11" id="KW-0798">TonB box</keyword>
<keyword evidence="12" id="KW-0732">Signal</keyword>
<evidence type="ECO:0000259" key="13">
    <source>
        <dbReference type="Pfam" id="PF00593"/>
    </source>
</evidence>
<evidence type="ECO:0000256" key="11">
    <source>
        <dbReference type="RuleBase" id="RU003357"/>
    </source>
</evidence>
<dbReference type="GO" id="GO:0015344">
    <property type="term" value="F:siderophore uptake transmembrane transporter activity"/>
    <property type="evidence" value="ECO:0007669"/>
    <property type="project" value="TreeGrafter"/>
</dbReference>
<dbReference type="Gene3D" id="2.170.130.10">
    <property type="entry name" value="TonB-dependent receptor, plug domain"/>
    <property type="match status" value="1"/>
</dbReference>
<reference evidence="15" key="1">
    <citation type="journal article" date="2014" name="Int. J. Syst. Evol. Microbiol.">
        <title>Complete genome sequence of Corynebacterium casei LMG S-19264T (=DSM 44701T), isolated from a smear-ripened cheese.</title>
        <authorList>
            <consortium name="US DOE Joint Genome Institute (JGI-PGF)"/>
            <person name="Walter F."/>
            <person name="Albersmeier A."/>
            <person name="Kalinowski J."/>
            <person name="Ruckert C."/>
        </authorList>
    </citation>
    <scope>NUCLEOTIDE SEQUENCE</scope>
    <source>
        <strain evidence="15">KCTC 12988</strain>
    </source>
</reference>
<evidence type="ECO:0000256" key="5">
    <source>
        <dbReference type="ARBA" id="ARBA00022692"/>
    </source>
</evidence>
<evidence type="ECO:0000256" key="1">
    <source>
        <dbReference type="ARBA" id="ARBA00004571"/>
    </source>
</evidence>
<evidence type="ECO:0000256" key="4">
    <source>
        <dbReference type="ARBA" id="ARBA00022452"/>
    </source>
</evidence>
<dbReference type="CDD" id="cd01347">
    <property type="entry name" value="ligand_gated_channel"/>
    <property type="match status" value="1"/>
</dbReference>
<feature type="chain" id="PRO_5037448470" evidence="12">
    <location>
        <begin position="33"/>
        <end position="714"/>
    </location>
</feature>
<comment type="caution">
    <text evidence="15">The sequence shown here is derived from an EMBL/GenBank/DDBJ whole genome shotgun (WGS) entry which is preliminary data.</text>
</comment>
<feature type="signal peptide" evidence="12">
    <location>
        <begin position="1"/>
        <end position="32"/>
    </location>
</feature>
<sequence>MKSTSLTPTPGEFAPCLGALLLTLTSAPPLHAEEGSTTLPTTIVQAERLTDSNGLATDSLADAIFPHHNTASSSALFAETPLIETPFSVGVYNETLMEDQRAFTLREVLENDSSTSLYSSGGYFGTQNFGLRGFQVGNFNGYRTDGLPTLNLAAPYLDDKASVEVLKGPAALQFGFMPPGGAINMTRKRPTEDFSTSLQFEIDTFGRTYSQIDISDTVANGQFGYRLVLAGEDYESFYDNADGTRFMGSLFTEWKPSEAVTVWSSLSGQTLERNGYYGPIISGDGSIVFDLGRDMNIMQDWARNEHEIFEAAIGADFFFQDDWKLKTAFNYQTTDRDSQLTYPYGVDNDGNYTDGAYLTDGPFEWDAYGAHAHIEGSFRTGFLEHELVFGAQYRSFETDGARFFPDVGANNVYNQIDHPIPTAPFYIPIQFEYEELGVFLTDTIDFGKGWSALLGGRFSRYDNHYPTDPASDDTESAFSPTVALMFEPTEGVHTYVTYTRALQDGGFANRTANNAWAPLGIQESEQFEVGVKARSRDGRFSGELALFQIEQDVALINDENIDAFDGTQRHRGVELALRGQLTNELQAGISATLLDAELTSTGNRPELVPEYQVNLWSTLEVPAVPGLAFTANARFTGGQYLDEAESFSTDAYAVVDLGARYKWSTPHADYTLRANIENLLDESYYESGEFYPGDAGYLAYGEPLSANFSLQIDF</sequence>
<comment type="similarity">
    <text evidence="2 10 11">Belongs to the TonB-dependent receptor family.</text>
</comment>
<evidence type="ECO:0000256" key="3">
    <source>
        <dbReference type="ARBA" id="ARBA00022448"/>
    </source>
</evidence>
<dbReference type="RefSeq" id="WP_189573252.1">
    <property type="nucleotide sequence ID" value="NZ_BMXI01000018.1"/>
</dbReference>
<dbReference type="InterPro" id="IPR000531">
    <property type="entry name" value="Beta-barrel_TonB"/>
</dbReference>
<dbReference type="Gene3D" id="2.40.170.20">
    <property type="entry name" value="TonB-dependent receptor, beta-barrel domain"/>
    <property type="match status" value="1"/>
</dbReference>
<evidence type="ECO:0000256" key="8">
    <source>
        <dbReference type="ARBA" id="ARBA00023170"/>
    </source>
</evidence>
<keyword evidence="16" id="KW-1185">Reference proteome</keyword>
<name>A0A918WPB6_9BACT</name>
<keyword evidence="7 10" id="KW-0472">Membrane</keyword>
<keyword evidence="3 10" id="KW-0813">Transport</keyword>
<dbReference type="PROSITE" id="PS52016">
    <property type="entry name" value="TONB_DEPENDENT_REC_3"/>
    <property type="match status" value="1"/>
</dbReference>
<dbReference type="Pfam" id="PF07715">
    <property type="entry name" value="Plug"/>
    <property type="match status" value="1"/>
</dbReference>
<dbReference type="NCBIfam" id="TIGR01783">
    <property type="entry name" value="TonB-siderophor"/>
    <property type="match status" value="1"/>
</dbReference>
<dbReference type="SUPFAM" id="SSF56935">
    <property type="entry name" value="Porins"/>
    <property type="match status" value="1"/>
</dbReference>
<accession>A0A918WPB6</accession>
<dbReference type="InterPro" id="IPR037066">
    <property type="entry name" value="Plug_dom_sf"/>
</dbReference>
<evidence type="ECO:0000313" key="16">
    <source>
        <dbReference type="Proteomes" id="UP000644507"/>
    </source>
</evidence>
<keyword evidence="5 10" id="KW-0812">Transmembrane</keyword>
<keyword evidence="4 10" id="KW-1134">Transmembrane beta strand</keyword>
<evidence type="ECO:0000313" key="15">
    <source>
        <dbReference type="EMBL" id="GHC64924.1"/>
    </source>
</evidence>
<dbReference type="PANTHER" id="PTHR32552:SF82">
    <property type="entry name" value="FCUA PROTEIN"/>
    <property type="match status" value="1"/>
</dbReference>
<comment type="subcellular location">
    <subcellularLocation>
        <location evidence="1 10">Cell outer membrane</location>
        <topology evidence="1 10">Multi-pass membrane protein</topology>
    </subcellularLocation>
</comment>
<evidence type="ECO:0000256" key="2">
    <source>
        <dbReference type="ARBA" id="ARBA00009810"/>
    </source>
</evidence>
<gene>
    <name evidence="15" type="primary">fatA</name>
    <name evidence="15" type="ORF">GCM10007100_35860</name>
</gene>
<dbReference type="EMBL" id="BMXI01000018">
    <property type="protein sequence ID" value="GHC64924.1"/>
    <property type="molecule type" value="Genomic_DNA"/>
</dbReference>
<evidence type="ECO:0000256" key="6">
    <source>
        <dbReference type="ARBA" id="ARBA00023077"/>
    </source>
</evidence>
<evidence type="ECO:0000256" key="7">
    <source>
        <dbReference type="ARBA" id="ARBA00023136"/>
    </source>
</evidence>
<evidence type="ECO:0000256" key="12">
    <source>
        <dbReference type="SAM" id="SignalP"/>
    </source>
</evidence>